<proteinExistence type="inferred from homology"/>
<evidence type="ECO:0000256" key="5">
    <source>
        <dbReference type="ARBA" id="ARBA00023002"/>
    </source>
</evidence>
<evidence type="ECO:0000313" key="8">
    <source>
        <dbReference type="Proteomes" id="UP001596203"/>
    </source>
</evidence>
<keyword evidence="4" id="KW-0274">FAD</keyword>
<accession>A0ABW1K3U5</accession>
<evidence type="ECO:0000256" key="2">
    <source>
        <dbReference type="ARBA" id="ARBA00005272"/>
    </source>
</evidence>
<dbReference type="PRINTS" id="PR00469">
    <property type="entry name" value="PNDRDTASEII"/>
</dbReference>
<evidence type="ECO:0000256" key="1">
    <source>
        <dbReference type="ARBA" id="ARBA00001974"/>
    </source>
</evidence>
<keyword evidence="3" id="KW-0285">Flavoprotein</keyword>
<dbReference type="SUPFAM" id="SSF51905">
    <property type="entry name" value="FAD/NAD(P)-binding domain"/>
    <property type="match status" value="1"/>
</dbReference>
<dbReference type="PANTHER" id="PTHR42913:SF3">
    <property type="entry name" value="64 KDA MITOCHONDRIAL NADH DEHYDROGENASE (EUROFUNG)"/>
    <property type="match status" value="1"/>
</dbReference>
<dbReference type="Pfam" id="PF07992">
    <property type="entry name" value="Pyr_redox_2"/>
    <property type="match status" value="1"/>
</dbReference>
<dbReference type="PRINTS" id="PR00368">
    <property type="entry name" value="FADPNR"/>
</dbReference>
<gene>
    <name evidence="7" type="ORF">ACFP2T_07875</name>
</gene>
<name>A0ABW1K3U5_9ACTN</name>
<comment type="similarity">
    <text evidence="2">Belongs to the NADH dehydrogenase family.</text>
</comment>
<keyword evidence="5 7" id="KW-0560">Oxidoreductase</keyword>
<evidence type="ECO:0000256" key="3">
    <source>
        <dbReference type="ARBA" id="ARBA00022630"/>
    </source>
</evidence>
<dbReference type="InterPro" id="IPR051169">
    <property type="entry name" value="NADH-Q_oxidoreductase"/>
</dbReference>
<keyword evidence="8" id="KW-1185">Reference proteome</keyword>
<dbReference type="InterPro" id="IPR036188">
    <property type="entry name" value="FAD/NAD-bd_sf"/>
</dbReference>
<dbReference type="EMBL" id="JBHSPR010000007">
    <property type="protein sequence ID" value="MFC6016110.1"/>
    <property type="molecule type" value="Genomic_DNA"/>
</dbReference>
<dbReference type="InterPro" id="IPR023753">
    <property type="entry name" value="FAD/NAD-binding_dom"/>
</dbReference>
<dbReference type="Gene3D" id="3.50.50.100">
    <property type="match status" value="1"/>
</dbReference>
<reference evidence="8" key="1">
    <citation type="journal article" date="2019" name="Int. J. Syst. Evol. Microbiol.">
        <title>The Global Catalogue of Microorganisms (GCM) 10K type strain sequencing project: providing services to taxonomists for standard genome sequencing and annotation.</title>
        <authorList>
            <consortium name="The Broad Institute Genomics Platform"/>
            <consortium name="The Broad Institute Genome Sequencing Center for Infectious Disease"/>
            <person name="Wu L."/>
            <person name="Ma J."/>
        </authorList>
    </citation>
    <scope>NUCLEOTIDE SEQUENCE [LARGE SCALE GENOMIC DNA]</scope>
    <source>
        <strain evidence="8">ZS-35-S2</strain>
    </source>
</reference>
<comment type="caution">
    <text evidence="7">The sequence shown here is derived from an EMBL/GenBank/DDBJ whole genome shotgun (WGS) entry which is preliminary data.</text>
</comment>
<evidence type="ECO:0000259" key="6">
    <source>
        <dbReference type="Pfam" id="PF07992"/>
    </source>
</evidence>
<dbReference type="EC" id="1.6.5.-" evidence="7"/>
<dbReference type="Proteomes" id="UP001596203">
    <property type="component" value="Unassembled WGS sequence"/>
</dbReference>
<organism evidence="7 8">
    <name type="scientific">Plantactinospora solaniradicis</name>
    <dbReference type="NCBI Taxonomy" id="1723736"/>
    <lineage>
        <taxon>Bacteria</taxon>
        <taxon>Bacillati</taxon>
        <taxon>Actinomycetota</taxon>
        <taxon>Actinomycetes</taxon>
        <taxon>Micromonosporales</taxon>
        <taxon>Micromonosporaceae</taxon>
        <taxon>Plantactinospora</taxon>
    </lineage>
</organism>
<dbReference type="GO" id="GO:0016491">
    <property type="term" value="F:oxidoreductase activity"/>
    <property type="evidence" value="ECO:0007669"/>
    <property type="project" value="UniProtKB-KW"/>
</dbReference>
<evidence type="ECO:0000313" key="7">
    <source>
        <dbReference type="EMBL" id="MFC6016110.1"/>
    </source>
</evidence>
<feature type="domain" description="FAD/NAD(P)-binding" evidence="6">
    <location>
        <begin position="4"/>
        <end position="289"/>
    </location>
</feature>
<protein>
    <submittedName>
        <fullName evidence="7">NAD(P)/FAD-dependent oxidoreductase</fullName>
        <ecNumber evidence="7">1.6.5.-</ecNumber>
    </submittedName>
</protein>
<dbReference type="PANTHER" id="PTHR42913">
    <property type="entry name" value="APOPTOSIS-INDUCING FACTOR 1"/>
    <property type="match status" value="1"/>
</dbReference>
<dbReference type="RefSeq" id="WP_377419937.1">
    <property type="nucleotide sequence ID" value="NZ_JBHSPR010000007.1"/>
</dbReference>
<comment type="cofactor">
    <cofactor evidence="1">
        <name>FAD</name>
        <dbReference type="ChEBI" id="CHEBI:57692"/>
    </cofactor>
</comment>
<evidence type="ECO:0000256" key="4">
    <source>
        <dbReference type="ARBA" id="ARBA00022827"/>
    </source>
</evidence>
<sequence>MRHRITVLGAGYAGASAAGYLARHLHPDDFEITVVNAEPDFVERIRLHQLAAGQDLPRHGLAEMFAGTGIRLRLARVTAVDAERRTVTVTDDGGTDRIEYDTLLYTLGSTVGDHGVPGVHEHAFHVAGRPAALRLRRRLDELGEDGTVLVVGGNLTAIEAATEIAESRPGLRVTLATSDELGGWLSPKSRRHLLRAFDRFGIAVHQHTTIERVEETGAVAADGTAFASGATVWAAGFAVHPVAAASGLDVEDDGRVIVDRMMRSVSHPEVYAAGDSAYIIGENGRPLPMSCASAGFTRMQATAAIIGDLTGHRISKTSLAYLGNCISLGGKDAIFQLVGGDARSKSWSLRGRPAAHAKAAVLRGSVWAVRYPTYGLPTRRHRLTTARYRMAEAVAH</sequence>